<keyword evidence="2" id="KW-1185">Reference proteome</keyword>
<proteinExistence type="predicted"/>
<evidence type="ECO:0000313" key="1">
    <source>
        <dbReference type="EMBL" id="KAI0091400.1"/>
    </source>
</evidence>
<name>A0ACB8UAX3_9APHY</name>
<protein>
    <submittedName>
        <fullName evidence="1">Uncharacterized protein</fullName>
    </submittedName>
</protein>
<sequence>MSGSTDEKPLPTFDELPNFHEYTGCAWGVWGEDDELGTVNLLTEKVVAEAAKEIKLGKMIGLNMPMNFPSKPLFQRQPPIHNIWMTTPASNDDTLKINTQSSTQWDGLRHYGVFGGHNVFYNNTPSASIARGDLAITDPSKIDKAKIKLGIHNWANHGICGRGVLLDLLSFYTSGSNIISDLPCDPWETGAIPVSDLEACAKKEGVAFKRGDILLIRVGFMKRYLEADQAARDGLTTKPETFTGIEHSEEMKRFLWNNHFSAVASDSPCLECCPPPGTTQLHQTILGLWGMPIGELFDLEALAEACAQAGRYTFFFTSWPLNVLGGVASPPNAAAYL</sequence>
<dbReference type="Proteomes" id="UP001055072">
    <property type="component" value="Unassembled WGS sequence"/>
</dbReference>
<gene>
    <name evidence="1" type="ORF">BDY19DRAFT_623793</name>
</gene>
<accession>A0ACB8UAX3</accession>
<dbReference type="EMBL" id="MU274905">
    <property type="protein sequence ID" value="KAI0091400.1"/>
    <property type="molecule type" value="Genomic_DNA"/>
</dbReference>
<comment type="caution">
    <text evidence="1">The sequence shown here is derived from an EMBL/GenBank/DDBJ whole genome shotgun (WGS) entry which is preliminary data.</text>
</comment>
<reference evidence="1" key="1">
    <citation type="journal article" date="2021" name="Environ. Microbiol.">
        <title>Gene family expansions and transcriptome signatures uncover fungal adaptations to wood decay.</title>
        <authorList>
            <person name="Hage H."/>
            <person name="Miyauchi S."/>
            <person name="Viragh M."/>
            <person name="Drula E."/>
            <person name="Min B."/>
            <person name="Chaduli D."/>
            <person name="Navarro D."/>
            <person name="Favel A."/>
            <person name="Norest M."/>
            <person name="Lesage-Meessen L."/>
            <person name="Balint B."/>
            <person name="Merenyi Z."/>
            <person name="de Eugenio L."/>
            <person name="Morin E."/>
            <person name="Martinez A.T."/>
            <person name="Baldrian P."/>
            <person name="Stursova M."/>
            <person name="Martinez M.J."/>
            <person name="Novotny C."/>
            <person name="Magnuson J.K."/>
            <person name="Spatafora J.W."/>
            <person name="Maurice S."/>
            <person name="Pangilinan J."/>
            <person name="Andreopoulos W."/>
            <person name="LaButti K."/>
            <person name="Hundley H."/>
            <person name="Na H."/>
            <person name="Kuo A."/>
            <person name="Barry K."/>
            <person name="Lipzen A."/>
            <person name="Henrissat B."/>
            <person name="Riley R."/>
            <person name="Ahrendt S."/>
            <person name="Nagy L.G."/>
            <person name="Grigoriev I.V."/>
            <person name="Martin F."/>
            <person name="Rosso M.N."/>
        </authorList>
    </citation>
    <scope>NUCLEOTIDE SEQUENCE</scope>
    <source>
        <strain evidence="1">CBS 384.51</strain>
    </source>
</reference>
<evidence type="ECO:0000313" key="2">
    <source>
        <dbReference type="Proteomes" id="UP001055072"/>
    </source>
</evidence>
<organism evidence="1 2">
    <name type="scientific">Irpex rosettiformis</name>
    <dbReference type="NCBI Taxonomy" id="378272"/>
    <lineage>
        <taxon>Eukaryota</taxon>
        <taxon>Fungi</taxon>
        <taxon>Dikarya</taxon>
        <taxon>Basidiomycota</taxon>
        <taxon>Agaricomycotina</taxon>
        <taxon>Agaricomycetes</taxon>
        <taxon>Polyporales</taxon>
        <taxon>Irpicaceae</taxon>
        <taxon>Irpex</taxon>
    </lineage>
</organism>